<sequence length="465" mass="50245">MLPVFPHEQALQDALAQRIAARPWPCPGDVVAITTDWDGPSIYGSEQYLFLGAGDRVTVERASEGLFFGTVHGDERSGWFGGPGCAASVDITLNIPLGDSPEPPEIGAPQQYGGITLAEEVDSYLVRHSIDHETSQALRALSADIQADIIKSDLSNCRNASAVLLSRINRSRAGTPTTVVTRRVQHVERSRSPPHARHVPGATNAEEFIARLGLDEKVAAELRCLPEDVQRQVIETDLTNARNPSAVVSSRIATVKSWEAQRFGVEEYIERHGVDEDAANTLRACPGEIQQQVVASDLSNARNPSAVLLARIRNLESQVAPRYPEVQVGAPGAHFQVHAPRPPAPLITTVPAAPATPRPMGTAQAVEEYIRRHGLDEKVAADLRALHPSAQEQVIVSGPSNARNPSAVVNARIQSARAPSFAVDAVAAKQLRELPPDVQFKVTQHDLTNVRNPSAVITSRVRSMQ</sequence>
<organism evidence="1">
    <name type="scientific">Noctiluca scintillans</name>
    <name type="common">Sea sparkle</name>
    <name type="synonym">Red tide dinoflagellate</name>
    <dbReference type="NCBI Taxonomy" id="2966"/>
    <lineage>
        <taxon>Eukaryota</taxon>
        <taxon>Sar</taxon>
        <taxon>Alveolata</taxon>
        <taxon>Dinophyceae</taxon>
        <taxon>Noctilucales</taxon>
        <taxon>Noctilucaceae</taxon>
        <taxon>Noctiluca</taxon>
    </lineage>
</organism>
<proteinExistence type="predicted"/>
<name>A0A7S0ZXM8_NOCSC</name>
<accession>A0A7S0ZXM8</accession>
<evidence type="ECO:0000313" key="1">
    <source>
        <dbReference type="EMBL" id="CAD8835918.1"/>
    </source>
</evidence>
<protein>
    <submittedName>
        <fullName evidence="1">Uncharacterized protein</fullName>
    </submittedName>
</protein>
<gene>
    <name evidence="1" type="ORF">NSCI0253_LOCUS10266</name>
</gene>
<dbReference type="AlphaFoldDB" id="A0A7S0ZXM8"/>
<reference evidence="1" key="1">
    <citation type="submission" date="2021-01" db="EMBL/GenBank/DDBJ databases">
        <authorList>
            <person name="Corre E."/>
            <person name="Pelletier E."/>
            <person name="Niang G."/>
            <person name="Scheremetjew M."/>
            <person name="Finn R."/>
            <person name="Kale V."/>
            <person name="Holt S."/>
            <person name="Cochrane G."/>
            <person name="Meng A."/>
            <person name="Brown T."/>
            <person name="Cohen L."/>
        </authorList>
    </citation>
    <scope>NUCLEOTIDE SEQUENCE</scope>
</reference>
<dbReference type="EMBL" id="HBFQ01014858">
    <property type="protein sequence ID" value="CAD8835918.1"/>
    <property type="molecule type" value="Transcribed_RNA"/>
</dbReference>